<dbReference type="KEGG" id="sya:A6768_08110"/>
<reference evidence="5 6" key="1">
    <citation type="submission" date="2017-10" db="EMBL/GenBank/DDBJ databases">
        <title>Sphingobium yanoikuyae S72.</title>
        <authorList>
            <person name="Sanchez E."/>
            <person name="Bustos P."/>
            <person name="Mendoza P."/>
            <person name="Guo X."/>
            <person name="Mendoza A."/>
        </authorList>
    </citation>
    <scope>NUCLEOTIDE SEQUENCE [LARGE SCALE GENOMIC DNA]</scope>
    <source>
        <strain evidence="5 6">S72</strain>
    </source>
</reference>
<protein>
    <submittedName>
        <fullName evidence="5">Succinate-semialdehyde dehydrogenase</fullName>
    </submittedName>
</protein>
<dbReference type="InterPro" id="IPR016161">
    <property type="entry name" value="Ald_DH/histidinol_DH"/>
</dbReference>
<name>A0A291MXY0_SPHYA</name>
<evidence type="ECO:0000256" key="2">
    <source>
        <dbReference type="ARBA" id="ARBA00022857"/>
    </source>
</evidence>
<dbReference type="InterPro" id="IPR016163">
    <property type="entry name" value="Ald_DH_C"/>
</dbReference>
<dbReference type="EMBL" id="CP023741">
    <property type="protein sequence ID" value="ATI79973.1"/>
    <property type="molecule type" value="Genomic_DNA"/>
</dbReference>
<proteinExistence type="inferred from homology"/>
<evidence type="ECO:0000313" key="5">
    <source>
        <dbReference type="EMBL" id="ATI79973.1"/>
    </source>
</evidence>
<dbReference type="InterPro" id="IPR016162">
    <property type="entry name" value="Ald_DH_N"/>
</dbReference>
<dbReference type="GO" id="GO:0004777">
    <property type="term" value="F:succinate-semialdehyde dehydrogenase (NAD+) activity"/>
    <property type="evidence" value="ECO:0007669"/>
    <property type="project" value="TreeGrafter"/>
</dbReference>
<dbReference type="AlphaFoldDB" id="A0A291MXY0"/>
<dbReference type="Pfam" id="PF00171">
    <property type="entry name" value="Aldedh"/>
    <property type="match status" value="1"/>
</dbReference>
<evidence type="ECO:0000256" key="3">
    <source>
        <dbReference type="ARBA" id="ARBA00023002"/>
    </source>
</evidence>
<accession>A0A291MXY0</accession>
<dbReference type="Proteomes" id="UP000219422">
    <property type="component" value="Chromosome"/>
</dbReference>
<evidence type="ECO:0000259" key="4">
    <source>
        <dbReference type="Pfam" id="PF00171"/>
    </source>
</evidence>
<gene>
    <name evidence="5" type="ORF">A6768_08110</name>
</gene>
<evidence type="ECO:0000313" key="6">
    <source>
        <dbReference type="Proteomes" id="UP000219422"/>
    </source>
</evidence>
<dbReference type="RefSeq" id="WP_097383225.1">
    <property type="nucleotide sequence ID" value="NZ_CP023741.1"/>
</dbReference>
<dbReference type="PANTHER" id="PTHR43217:SF2">
    <property type="entry name" value="SUCCINATE-SEMIALDEHYDE DEHYDROGENASE [NADP(+)]"/>
    <property type="match status" value="1"/>
</dbReference>
<evidence type="ECO:0000256" key="1">
    <source>
        <dbReference type="ARBA" id="ARBA00009986"/>
    </source>
</evidence>
<keyword evidence="2" id="KW-0521">NADP</keyword>
<dbReference type="PANTHER" id="PTHR43217">
    <property type="entry name" value="SUCCINATE SEMIALDEHYDE DEHYDROGENASE [NAD(P)+] SAD"/>
    <property type="match status" value="1"/>
</dbReference>
<organism evidence="5 6">
    <name type="scientific">Sphingobium yanoikuyae</name>
    <name type="common">Sphingomonas yanoikuyae</name>
    <dbReference type="NCBI Taxonomy" id="13690"/>
    <lineage>
        <taxon>Bacteria</taxon>
        <taxon>Pseudomonadati</taxon>
        <taxon>Pseudomonadota</taxon>
        <taxon>Alphaproteobacteria</taxon>
        <taxon>Sphingomonadales</taxon>
        <taxon>Sphingomonadaceae</taxon>
        <taxon>Sphingobium</taxon>
    </lineage>
</organism>
<dbReference type="Gene3D" id="3.40.605.10">
    <property type="entry name" value="Aldehyde Dehydrogenase, Chain A, domain 1"/>
    <property type="match status" value="1"/>
</dbReference>
<sequence>MAYLTTNPATGEVERTFDTITAKQLAAILDESEDCFRNDWPKRSIQDRADAVRRAAAIIREEQDELAATMTRDMGKLIGQAIGELQLSAAILDYYADTAADFLSPKSLPGAPGATLHAQPLGILLAVEPWNFPFFQLARVVGPQLMVGNVVIAKHASNVPQCAVAFESVMRRAGIPAGAYANVFASTDQVGSIIDDPRVRGVTLTGSEKAGATVAERAARNLKKSVLELGGSDAMIVLEDAPFEATVMNAMVGKMNNAGQSCVATKRMIVVGEKRGKQFLEAMTAAMASLKAGDPLDPATTLAPVSSEAALQGLLEQIEEARAGGAAIVLGGNRIDRAGSYLEPTILANVNADNPVYRKEIFGPVLMFHVVADEAAAIALANDVPFGLGGSVFTADLERGERVALAIESGMAFVNGPTWSTPQMPFGGIKNSGYGRELSQLGFGEFVNWKLVAVAPAGSMPPGADAAG</sequence>
<comment type="similarity">
    <text evidence="1">Belongs to the aldehyde dehydrogenase family.</text>
</comment>
<dbReference type="InterPro" id="IPR047110">
    <property type="entry name" value="GABD/Sad-like"/>
</dbReference>
<dbReference type="Gene3D" id="3.40.309.10">
    <property type="entry name" value="Aldehyde Dehydrogenase, Chain A, domain 2"/>
    <property type="match status" value="1"/>
</dbReference>
<dbReference type="SUPFAM" id="SSF53720">
    <property type="entry name" value="ALDH-like"/>
    <property type="match status" value="1"/>
</dbReference>
<feature type="domain" description="Aldehyde dehydrogenase" evidence="4">
    <location>
        <begin position="5"/>
        <end position="452"/>
    </location>
</feature>
<dbReference type="InterPro" id="IPR015590">
    <property type="entry name" value="Aldehyde_DH_dom"/>
</dbReference>
<dbReference type="FunFam" id="3.40.605.10:FF:000012">
    <property type="entry name" value="NAD-dependent succinate-semialdehyde dehydrogenase"/>
    <property type="match status" value="1"/>
</dbReference>
<keyword evidence="3" id="KW-0560">Oxidoreductase</keyword>
<dbReference type="GeneID" id="57776796"/>